<feature type="region of interest" description="Disordered" evidence="1">
    <location>
        <begin position="27"/>
        <end position="53"/>
    </location>
</feature>
<keyword evidence="4" id="KW-1185">Reference proteome</keyword>
<evidence type="ECO:0000256" key="1">
    <source>
        <dbReference type="SAM" id="MobiDB-lite"/>
    </source>
</evidence>
<proteinExistence type="predicted"/>
<protein>
    <submittedName>
        <fullName evidence="3">Uncharacterized protein</fullName>
    </submittedName>
</protein>
<feature type="signal peptide" evidence="2">
    <location>
        <begin position="1"/>
        <end position="21"/>
    </location>
</feature>
<dbReference type="AlphaFoldDB" id="A0A1E1JRB3"/>
<sequence>MFKRILPVLILIGYFSSGVDAKPVAQAQAVPETSSPSAFDSTSTTGPDSHETPIGYIEATRQELKYILLDMISDNNHLCKELSREQEEAGCKDTNPFIVTNWSGGMKSYTNPVEWDFRMSGIKKEIFDREVSKRERRGRLDCVELRKKKKEAGCREFFDRTQEKRIEEMLDGRDGTLLKIEEAMLEEEAMRDLVEL</sequence>
<dbReference type="Proteomes" id="UP000178912">
    <property type="component" value="Unassembled WGS sequence"/>
</dbReference>
<dbReference type="EMBL" id="FJUX01000001">
    <property type="protein sequence ID" value="CZS88348.1"/>
    <property type="molecule type" value="Genomic_DNA"/>
</dbReference>
<evidence type="ECO:0000313" key="3">
    <source>
        <dbReference type="EMBL" id="CZS88348.1"/>
    </source>
</evidence>
<name>A0A1E1JRB3_9HELO</name>
<feature type="chain" id="PRO_5009445186" evidence="2">
    <location>
        <begin position="22"/>
        <end position="196"/>
    </location>
</feature>
<evidence type="ECO:0000313" key="4">
    <source>
        <dbReference type="Proteomes" id="UP000178912"/>
    </source>
</evidence>
<evidence type="ECO:0000256" key="2">
    <source>
        <dbReference type="SAM" id="SignalP"/>
    </source>
</evidence>
<organism evidence="3 4">
    <name type="scientific">Rhynchosporium agropyri</name>
    <dbReference type="NCBI Taxonomy" id="914238"/>
    <lineage>
        <taxon>Eukaryota</taxon>
        <taxon>Fungi</taxon>
        <taxon>Dikarya</taxon>
        <taxon>Ascomycota</taxon>
        <taxon>Pezizomycotina</taxon>
        <taxon>Leotiomycetes</taxon>
        <taxon>Helotiales</taxon>
        <taxon>Ploettnerulaceae</taxon>
        <taxon>Rhynchosporium</taxon>
    </lineage>
</organism>
<accession>A0A1E1JRB3</accession>
<reference evidence="4" key="1">
    <citation type="submission" date="2016-03" db="EMBL/GenBank/DDBJ databases">
        <authorList>
            <person name="Guldener U."/>
        </authorList>
    </citation>
    <scope>NUCLEOTIDE SEQUENCE [LARGE SCALE GENOMIC DNA]</scope>
    <source>
        <strain evidence="4">04CH-RAC-A.6.1</strain>
    </source>
</reference>
<keyword evidence="2" id="KW-0732">Signal</keyword>
<feature type="compositionally biased region" description="Polar residues" evidence="1">
    <location>
        <begin position="31"/>
        <end position="47"/>
    </location>
</feature>
<gene>
    <name evidence="3" type="ORF">RAG0_00084</name>
</gene>